<dbReference type="InterPro" id="IPR051052">
    <property type="entry name" value="Diverse_substrate_MTase"/>
</dbReference>
<dbReference type="PANTHER" id="PTHR44942:SF4">
    <property type="entry name" value="METHYLTRANSFERASE TYPE 11 DOMAIN-CONTAINING PROTEIN"/>
    <property type="match status" value="1"/>
</dbReference>
<dbReference type="EMBL" id="MVHS01000007">
    <property type="protein sequence ID" value="ORA72626.1"/>
    <property type="molecule type" value="Genomic_DNA"/>
</dbReference>
<keyword evidence="2" id="KW-0808">Transferase</keyword>
<dbReference type="InterPro" id="IPR029063">
    <property type="entry name" value="SAM-dependent_MTases_sf"/>
</dbReference>
<evidence type="ECO:0000256" key="1">
    <source>
        <dbReference type="ARBA" id="ARBA00022603"/>
    </source>
</evidence>
<keyword evidence="4" id="KW-1185">Reference proteome</keyword>
<dbReference type="Proteomes" id="UP000192801">
    <property type="component" value="Unassembled WGS sequence"/>
</dbReference>
<dbReference type="OrthoDB" id="9797252at2"/>
<accession>A0A1X0DJN9</accession>
<dbReference type="Pfam" id="PF13489">
    <property type="entry name" value="Methyltransf_23"/>
    <property type="match status" value="1"/>
</dbReference>
<organism evidence="3 4">
    <name type="scientific">Mycolicibacterium insubricum</name>
    <dbReference type="NCBI Taxonomy" id="444597"/>
    <lineage>
        <taxon>Bacteria</taxon>
        <taxon>Bacillati</taxon>
        <taxon>Actinomycetota</taxon>
        <taxon>Actinomycetes</taxon>
        <taxon>Mycobacteriales</taxon>
        <taxon>Mycobacteriaceae</taxon>
        <taxon>Mycolicibacterium</taxon>
    </lineage>
</organism>
<dbReference type="STRING" id="444597.BST26_05115"/>
<reference evidence="3 4" key="1">
    <citation type="submission" date="2016-12" db="EMBL/GenBank/DDBJ databases">
        <title>The new phylogeny of genus Mycobacterium.</title>
        <authorList>
            <person name="Tortoli E."/>
            <person name="Trovato A."/>
            <person name="Cirillo D.M."/>
        </authorList>
    </citation>
    <scope>NUCLEOTIDE SEQUENCE [LARGE SCALE GENOMIC DNA]</scope>
    <source>
        <strain evidence="3 4">DSM 45130</strain>
    </source>
</reference>
<dbReference type="SUPFAM" id="SSF53335">
    <property type="entry name" value="S-adenosyl-L-methionine-dependent methyltransferases"/>
    <property type="match status" value="1"/>
</dbReference>
<dbReference type="Gene3D" id="3.40.50.150">
    <property type="entry name" value="Vaccinia Virus protein VP39"/>
    <property type="match status" value="1"/>
</dbReference>
<sequence length="248" mass="26958">MAELHRDRRRALSFGAIADAYDRLRPRYADALIDAIAGPGMTALDVGAGTGILSRQLRERGVDVLAVEPDPGMAGVVQRAGIPVEVATFEEWDDRGRAFDLVTFGQSFHWVDAEVAVPRLAGLVRQPGRVVLLWNKLRPSSPSNDELRAASPDYVNVDAVSSDPSQADAALAELRGRFTAAGFSVTEREDSWTETQPGEHWLDLIFTYSAHSTLPEDRRAALRAALAEVIGERDVTIAASTIALIAQR</sequence>
<dbReference type="AlphaFoldDB" id="A0A1X0DJN9"/>
<dbReference type="RefSeq" id="WP_083029674.1">
    <property type="nucleotide sequence ID" value="NZ_AP022618.1"/>
</dbReference>
<evidence type="ECO:0000313" key="4">
    <source>
        <dbReference type="Proteomes" id="UP000192801"/>
    </source>
</evidence>
<comment type="caution">
    <text evidence="3">The sequence shown here is derived from an EMBL/GenBank/DDBJ whole genome shotgun (WGS) entry which is preliminary data.</text>
</comment>
<name>A0A1X0DJN9_9MYCO</name>
<evidence type="ECO:0000256" key="2">
    <source>
        <dbReference type="ARBA" id="ARBA00022679"/>
    </source>
</evidence>
<proteinExistence type="predicted"/>
<dbReference type="CDD" id="cd02440">
    <property type="entry name" value="AdoMet_MTases"/>
    <property type="match status" value="1"/>
</dbReference>
<gene>
    <name evidence="3" type="ORF">BST26_05115</name>
</gene>
<dbReference type="PROSITE" id="PS01131">
    <property type="entry name" value="RRNA_A_DIMETH"/>
    <property type="match status" value="1"/>
</dbReference>
<dbReference type="GO" id="GO:0000179">
    <property type="term" value="F:rRNA (adenine-N6,N6-)-dimethyltransferase activity"/>
    <property type="evidence" value="ECO:0007669"/>
    <property type="project" value="InterPro"/>
</dbReference>
<evidence type="ECO:0000313" key="3">
    <source>
        <dbReference type="EMBL" id="ORA72626.1"/>
    </source>
</evidence>
<protein>
    <submittedName>
        <fullName evidence="3">Uncharacterized protein</fullName>
    </submittedName>
</protein>
<keyword evidence="1" id="KW-0489">Methyltransferase</keyword>
<dbReference type="PANTHER" id="PTHR44942">
    <property type="entry name" value="METHYLTRANSF_11 DOMAIN-CONTAINING PROTEIN"/>
    <property type="match status" value="1"/>
</dbReference>
<dbReference type="InterPro" id="IPR020596">
    <property type="entry name" value="rRNA_Ade_Mease_Trfase_CS"/>
</dbReference>